<comment type="caution">
    <text evidence="2">The sequence shown here is derived from an EMBL/GenBank/DDBJ whole genome shotgun (WGS) entry which is preliminary data.</text>
</comment>
<evidence type="ECO:0000313" key="2">
    <source>
        <dbReference type="EMBL" id="KAH7118546.1"/>
    </source>
</evidence>
<evidence type="ECO:0000259" key="1">
    <source>
        <dbReference type="Pfam" id="PF06985"/>
    </source>
</evidence>
<dbReference type="PANTHER" id="PTHR33112">
    <property type="entry name" value="DOMAIN PROTEIN, PUTATIVE-RELATED"/>
    <property type="match status" value="1"/>
</dbReference>
<dbReference type="EMBL" id="JAGMUU010000031">
    <property type="protein sequence ID" value="KAH7118546.1"/>
    <property type="molecule type" value="Genomic_DNA"/>
</dbReference>
<protein>
    <submittedName>
        <fullName evidence="2">Heterokaryon incompatibility protein-domain-containing protein</fullName>
    </submittedName>
</protein>
<name>A0A9P9IF98_9HYPO</name>
<dbReference type="Pfam" id="PF06985">
    <property type="entry name" value="HET"/>
    <property type="match status" value="1"/>
</dbReference>
<dbReference type="PANTHER" id="PTHR33112:SF16">
    <property type="entry name" value="HETEROKARYON INCOMPATIBILITY DOMAIN-CONTAINING PROTEIN"/>
    <property type="match status" value="1"/>
</dbReference>
<accession>A0A9P9IF98</accession>
<gene>
    <name evidence="2" type="ORF">B0J13DRAFT_458236</name>
</gene>
<reference evidence="2" key="1">
    <citation type="journal article" date="2021" name="Nat. Commun.">
        <title>Genetic determinants of endophytism in the Arabidopsis root mycobiome.</title>
        <authorList>
            <person name="Mesny F."/>
            <person name="Miyauchi S."/>
            <person name="Thiergart T."/>
            <person name="Pickel B."/>
            <person name="Atanasova L."/>
            <person name="Karlsson M."/>
            <person name="Huettel B."/>
            <person name="Barry K.W."/>
            <person name="Haridas S."/>
            <person name="Chen C."/>
            <person name="Bauer D."/>
            <person name="Andreopoulos W."/>
            <person name="Pangilinan J."/>
            <person name="LaButti K."/>
            <person name="Riley R."/>
            <person name="Lipzen A."/>
            <person name="Clum A."/>
            <person name="Drula E."/>
            <person name="Henrissat B."/>
            <person name="Kohler A."/>
            <person name="Grigoriev I.V."/>
            <person name="Martin F.M."/>
            <person name="Hacquard S."/>
        </authorList>
    </citation>
    <scope>NUCLEOTIDE SEQUENCE</scope>
    <source>
        <strain evidence="2">MPI-CAGE-AT-0021</strain>
    </source>
</reference>
<dbReference type="InterPro" id="IPR010730">
    <property type="entry name" value="HET"/>
</dbReference>
<organism evidence="2 3">
    <name type="scientific">Dactylonectria estremocensis</name>
    <dbReference type="NCBI Taxonomy" id="1079267"/>
    <lineage>
        <taxon>Eukaryota</taxon>
        <taxon>Fungi</taxon>
        <taxon>Dikarya</taxon>
        <taxon>Ascomycota</taxon>
        <taxon>Pezizomycotina</taxon>
        <taxon>Sordariomycetes</taxon>
        <taxon>Hypocreomycetidae</taxon>
        <taxon>Hypocreales</taxon>
        <taxon>Nectriaceae</taxon>
        <taxon>Dactylonectria</taxon>
    </lineage>
</organism>
<dbReference type="AlphaFoldDB" id="A0A9P9IF98"/>
<proteinExistence type="predicted"/>
<dbReference type="Proteomes" id="UP000717696">
    <property type="component" value="Unassembled WGS sequence"/>
</dbReference>
<evidence type="ECO:0000313" key="3">
    <source>
        <dbReference type="Proteomes" id="UP000717696"/>
    </source>
</evidence>
<keyword evidence="3" id="KW-1185">Reference proteome</keyword>
<sequence>MGAAPKLCTPCAGLDVLGGIKWRTSTSDSSEDQPTTLNFTWHENLDAVNGSAASCALCALIMKGWKEARQVIVERAIKSGDFDLKNPPKDLYFDIMDIDAYRQIGVGAVVVEIGHRAGDDVGSWQMRDVYFLSFKCKVGGSRGSWEAHDELVADFRVSSNPDAIIESDAPTRGPQHSASLLQALVATDPLSQRSLKMANAWLEACVRNHGETCGSPSFDFMPTRVLDISPDGKIHLRVCQDTNLVDGRYVALSHCWGQPDTPFITTVSNLEHRMERIDSDEMPQTFQDAVRVVKNLGLRYLWIDSLCIIQQDLEDWQIESAKMASVYRGAYLVLGAAAGMSDESGFLGPRLLHDTINLSSRCSTSAHLQLLPPECRRWTYDGRDSPDPLANEPLAGRAWCLQERYLPKRALQYGSRQMFWECQRIRASEDGDAAVQSGDYLKSLRDTSKIEESVFYRKNRNPWSENGNVKWIDWYQMLEDYTSRGITSATDKLPAVAGLASAIAEATGEDEYTAGLWRTGLLEGMTWCRKTSDQILSKPEHYVAPSWSWASVQGPVQFPIYNWHLIRAPWKSRMADFEPLATYIRHDTELMDKDMYGRLKTASLCIKAPLINVVSVRPRPLEQPSVQFVFGQGPNRSPVTDRVIELRLAQGQPIFIEGGFDLPIKENELELAVVFLTRLPLIFEDGFAEHRFGLLVDKLDNGFYRRVGFVDGSILETHRAAISRWRTHTPQSLRQKATEANEEELNKRITKSLAWLDTMEISHKKSGTLDKLEVLGYPRKGEKDDVYEVEPPNKMAQNPLHFDDVELTLV</sequence>
<dbReference type="OrthoDB" id="47007at2759"/>
<feature type="domain" description="Heterokaryon incompatibility" evidence="1">
    <location>
        <begin position="249"/>
        <end position="403"/>
    </location>
</feature>